<accession>A0AAD6UJH2</accession>
<proteinExistence type="predicted"/>
<dbReference type="AlphaFoldDB" id="A0AAD6UJH2"/>
<feature type="non-terminal residue" evidence="2">
    <location>
        <position position="375"/>
    </location>
</feature>
<feature type="compositionally biased region" description="Low complexity" evidence="1">
    <location>
        <begin position="150"/>
        <end position="164"/>
    </location>
</feature>
<reference evidence="2" key="1">
    <citation type="submission" date="2023-03" db="EMBL/GenBank/DDBJ databases">
        <title>Massive genome expansion in bonnet fungi (Mycena s.s.) driven by repeated elements and novel gene families across ecological guilds.</title>
        <authorList>
            <consortium name="Lawrence Berkeley National Laboratory"/>
            <person name="Harder C.B."/>
            <person name="Miyauchi S."/>
            <person name="Viragh M."/>
            <person name="Kuo A."/>
            <person name="Thoen E."/>
            <person name="Andreopoulos B."/>
            <person name="Lu D."/>
            <person name="Skrede I."/>
            <person name="Drula E."/>
            <person name="Henrissat B."/>
            <person name="Morin E."/>
            <person name="Kohler A."/>
            <person name="Barry K."/>
            <person name="LaButti K."/>
            <person name="Morin E."/>
            <person name="Salamov A."/>
            <person name="Lipzen A."/>
            <person name="Mereny Z."/>
            <person name="Hegedus B."/>
            <person name="Baldrian P."/>
            <person name="Stursova M."/>
            <person name="Weitz H."/>
            <person name="Taylor A."/>
            <person name="Grigoriev I.V."/>
            <person name="Nagy L.G."/>
            <person name="Martin F."/>
            <person name="Kauserud H."/>
        </authorList>
    </citation>
    <scope>NUCLEOTIDE SEQUENCE</scope>
    <source>
        <strain evidence="2">9144</strain>
    </source>
</reference>
<sequence>MSSKSPLSLRASAVPTGPVVPTAIPHVVQLYLPPARARYAHSPALGRVAVANAFMELPWRGTFAGRHAQRSRGNCTLTPSPSSPNVYTFTLLAGAQPLSPLGDHCSGRGGTWILGAMRTFGDDEDAQCVAASTPCVGATPLPSTPPSYIGGSSAKASSFSDSGGPTVDPQRPPLAVHHRSPLAASRRWLPPAPCPLLTGPRPLLADLCPTLATPRTHCASPAARRPPQSPQCFAHDPRPDARCLPPHASRRSLPAPATRSLRPRSARIIAGVACTQHAKRTAARRQPCASIVLHTGCACRPRALASHCSRSPASRFPFYANRRSCPPHASTSGNTRRTLPAAGAIAAAALSACCLPLRAMSNAARPMLHARRSTR</sequence>
<feature type="region of interest" description="Disordered" evidence="1">
    <location>
        <begin position="149"/>
        <end position="171"/>
    </location>
</feature>
<name>A0AAD6UJH2_9AGAR</name>
<gene>
    <name evidence="2" type="ORF">GGX14DRAFT_618474</name>
</gene>
<evidence type="ECO:0000313" key="2">
    <source>
        <dbReference type="EMBL" id="KAJ7186351.1"/>
    </source>
</evidence>
<dbReference type="EMBL" id="JARJCW010000202">
    <property type="protein sequence ID" value="KAJ7186351.1"/>
    <property type="molecule type" value="Genomic_DNA"/>
</dbReference>
<organism evidence="2 3">
    <name type="scientific">Mycena pura</name>
    <dbReference type="NCBI Taxonomy" id="153505"/>
    <lineage>
        <taxon>Eukaryota</taxon>
        <taxon>Fungi</taxon>
        <taxon>Dikarya</taxon>
        <taxon>Basidiomycota</taxon>
        <taxon>Agaricomycotina</taxon>
        <taxon>Agaricomycetes</taxon>
        <taxon>Agaricomycetidae</taxon>
        <taxon>Agaricales</taxon>
        <taxon>Marasmiineae</taxon>
        <taxon>Mycenaceae</taxon>
        <taxon>Mycena</taxon>
    </lineage>
</organism>
<evidence type="ECO:0000256" key="1">
    <source>
        <dbReference type="SAM" id="MobiDB-lite"/>
    </source>
</evidence>
<evidence type="ECO:0000313" key="3">
    <source>
        <dbReference type="Proteomes" id="UP001219525"/>
    </source>
</evidence>
<keyword evidence="3" id="KW-1185">Reference proteome</keyword>
<comment type="caution">
    <text evidence="2">The sequence shown here is derived from an EMBL/GenBank/DDBJ whole genome shotgun (WGS) entry which is preliminary data.</text>
</comment>
<protein>
    <submittedName>
        <fullName evidence="2">Uncharacterized protein</fullName>
    </submittedName>
</protein>
<dbReference type="Proteomes" id="UP001219525">
    <property type="component" value="Unassembled WGS sequence"/>
</dbReference>